<reference evidence="1" key="1">
    <citation type="submission" date="2020-05" db="EMBL/GenBank/DDBJ databases">
        <title>Large-scale comparative analyses of tick genomes elucidate their genetic diversity and vector capacities.</title>
        <authorList>
            <person name="Jia N."/>
            <person name="Wang J."/>
            <person name="Shi W."/>
            <person name="Du L."/>
            <person name="Sun Y."/>
            <person name="Zhan W."/>
            <person name="Jiang J."/>
            <person name="Wang Q."/>
            <person name="Zhang B."/>
            <person name="Ji P."/>
            <person name="Sakyi L.B."/>
            <person name="Cui X."/>
            <person name="Yuan T."/>
            <person name="Jiang B."/>
            <person name="Yang W."/>
            <person name="Lam T.T.-Y."/>
            <person name="Chang Q."/>
            <person name="Ding S."/>
            <person name="Wang X."/>
            <person name="Zhu J."/>
            <person name="Ruan X."/>
            <person name="Zhao L."/>
            <person name="Wei J."/>
            <person name="Que T."/>
            <person name="Du C."/>
            <person name="Cheng J."/>
            <person name="Dai P."/>
            <person name="Han X."/>
            <person name="Huang E."/>
            <person name="Gao Y."/>
            <person name="Liu J."/>
            <person name="Shao H."/>
            <person name="Ye R."/>
            <person name="Li L."/>
            <person name="Wei W."/>
            <person name="Wang X."/>
            <person name="Wang C."/>
            <person name="Yang T."/>
            <person name="Huo Q."/>
            <person name="Li W."/>
            <person name="Guo W."/>
            <person name="Chen H."/>
            <person name="Zhou L."/>
            <person name="Ni X."/>
            <person name="Tian J."/>
            <person name="Zhou Y."/>
            <person name="Sheng Y."/>
            <person name="Liu T."/>
            <person name="Pan Y."/>
            <person name="Xia L."/>
            <person name="Li J."/>
            <person name="Zhao F."/>
            <person name="Cao W."/>
        </authorList>
    </citation>
    <scope>NUCLEOTIDE SEQUENCE</scope>
    <source>
        <strain evidence="1">Dsil-2018</strain>
    </source>
</reference>
<gene>
    <name evidence="1" type="ORF">HPB49_019561</name>
</gene>
<proteinExistence type="predicted"/>
<dbReference type="EMBL" id="CM023474">
    <property type="protein sequence ID" value="KAH7950099.1"/>
    <property type="molecule type" value="Genomic_DNA"/>
</dbReference>
<comment type="caution">
    <text evidence="1">The sequence shown here is derived from an EMBL/GenBank/DDBJ whole genome shotgun (WGS) entry which is preliminary data.</text>
</comment>
<name>A0ACB8CSV8_DERSI</name>
<evidence type="ECO:0000313" key="2">
    <source>
        <dbReference type="Proteomes" id="UP000821865"/>
    </source>
</evidence>
<accession>A0ACB8CSV8</accession>
<protein>
    <submittedName>
        <fullName evidence="1">Uncharacterized protein</fullName>
    </submittedName>
</protein>
<organism evidence="1 2">
    <name type="scientific">Dermacentor silvarum</name>
    <name type="common">Tick</name>
    <dbReference type="NCBI Taxonomy" id="543639"/>
    <lineage>
        <taxon>Eukaryota</taxon>
        <taxon>Metazoa</taxon>
        <taxon>Ecdysozoa</taxon>
        <taxon>Arthropoda</taxon>
        <taxon>Chelicerata</taxon>
        <taxon>Arachnida</taxon>
        <taxon>Acari</taxon>
        <taxon>Parasitiformes</taxon>
        <taxon>Ixodida</taxon>
        <taxon>Ixodoidea</taxon>
        <taxon>Ixodidae</taxon>
        <taxon>Rhipicephalinae</taxon>
        <taxon>Dermacentor</taxon>
    </lineage>
</organism>
<keyword evidence="2" id="KW-1185">Reference proteome</keyword>
<sequence>MVVAASSFVLLNIRHGTQPMRDIGGVALALVAYTLSFTSPLRGHHATSMSGRVAMGFWMLAGFSLAAYTRSLLIASLMAQPTWDADDTLDKLLPKLQQGRLLPCAESNSFFDVLLTTTTGNASGVVHAMAKSAKRWARSRGDFTGSIQSCLERTRRGTHVLFAGGIDPCRHSQFQKTIVEGQEQIRTLIGGFPVRRDYERRSELISLVRRIFETGWDLRITRNVFNCHCLGSCRRCRFVTVIYSASFQEDRQHVMDCGPCFSRLEDVVAYVIGLPREDKDCAVVRFPQWVGDYRNRRTINVCTLILACR</sequence>
<dbReference type="Proteomes" id="UP000821865">
    <property type="component" value="Chromosome 5"/>
</dbReference>
<evidence type="ECO:0000313" key="1">
    <source>
        <dbReference type="EMBL" id="KAH7950099.1"/>
    </source>
</evidence>